<organism evidence="2 3">
    <name type="scientific">Pseudomonas graminis</name>
    <dbReference type="NCBI Taxonomy" id="158627"/>
    <lineage>
        <taxon>Bacteria</taxon>
        <taxon>Pseudomonadati</taxon>
        <taxon>Pseudomonadota</taxon>
        <taxon>Gammaproteobacteria</taxon>
        <taxon>Pseudomonadales</taxon>
        <taxon>Pseudomonadaceae</taxon>
        <taxon>Pseudomonas</taxon>
    </lineage>
</organism>
<proteinExistence type="predicted"/>
<protein>
    <recommendedName>
        <fullName evidence="4">Prophage PssSM-02</fullName>
    </recommendedName>
</protein>
<dbReference type="OrthoDB" id="9156612at2"/>
<evidence type="ECO:0000313" key="2">
    <source>
        <dbReference type="EMBL" id="SEU10196.1"/>
    </source>
</evidence>
<accession>A0A1I0JIM5</accession>
<evidence type="ECO:0000313" key="3">
    <source>
        <dbReference type="Proteomes" id="UP000182332"/>
    </source>
</evidence>
<gene>
    <name evidence="2" type="ORF">SAMN05216197_16011</name>
</gene>
<evidence type="ECO:0000256" key="1">
    <source>
        <dbReference type="SAM" id="MobiDB-lite"/>
    </source>
</evidence>
<evidence type="ECO:0008006" key="4">
    <source>
        <dbReference type="Google" id="ProtNLM"/>
    </source>
</evidence>
<feature type="region of interest" description="Disordered" evidence="1">
    <location>
        <begin position="69"/>
        <end position="92"/>
    </location>
</feature>
<reference evidence="2 3" key="1">
    <citation type="submission" date="2016-10" db="EMBL/GenBank/DDBJ databases">
        <authorList>
            <person name="de Groot N.N."/>
        </authorList>
    </citation>
    <scope>NUCLEOTIDE SEQUENCE [LARGE SCALE GENOMIC DNA]</scope>
    <source>
        <strain evidence="2 3">DSM 11363</strain>
    </source>
</reference>
<sequence>MSTPTDTAEFLEELNGGAFASQIGHALSEVAAGVVDHGKAGKLVITLDFSQIGESHQVKIKHKLDYKVPTKRGTRSENTSLDTPMHVGSGGKISLFQEKHDQLFSRDEAPIKPRT</sequence>
<dbReference type="EMBL" id="FOHW01000060">
    <property type="protein sequence ID" value="SEU10196.1"/>
    <property type="molecule type" value="Genomic_DNA"/>
</dbReference>
<dbReference type="AlphaFoldDB" id="A0A1I0JIM5"/>
<name>A0A1I0JIM5_9PSED</name>
<dbReference type="Proteomes" id="UP000182332">
    <property type="component" value="Unassembled WGS sequence"/>
</dbReference>
<dbReference type="RefSeq" id="WP_074893389.1">
    <property type="nucleotide sequence ID" value="NZ_FOHW01000060.1"/>
</dbReference>